<feature type="compositionally biased region" description="Gly residues" evidence="1">
    <location>
        <begin position="16"/>
        <end position="37"/>
    </location>
</feature>
<keyword evidence="3" id="KW-1185">Reference proteome</keyword>
<evidence type="ECO:0000256" key="1">
    <source>
        <dbReference type="SAM" id="MobiDB-lite"/>
    </source>
</evidence>
<protein>
    <submittedName>
        <fullName evidence="2">Uncharacterized protein</fullName>
    </submittedName>
</protein>
<feature type="compositionally biased region" description="Gly residues" evidence="1">
    <location>
        <begin position="49"/>
        <end position="76"/>
    </location>
</feature>
<accession>A0A103Y8U7</accession>
<gene>
    <name evidence="2" type="ORF">Ccrd_017035</name>
</gene>
<evidence type="ECO:0000313" key="2">
    <source>
        <dbReference type="EMBL" id="KVI04647.1"/>
    </source>
</evidence>
<comment type="caution">
    <text evidence="2">The sequence shown here is derived from an EMBL/GenBank/DDBJ whole genome shotgun (WGS) entry which is preliminary data.</text>
</comment>
<feature type="compositionally biased region" description="Acidic residues" evidence="1">
    <location>
        <begin position="38"/>
        <end position="48"/>
    </location>
</feature>
<dbReference type="Proteomes" id="UP000243975">
    <property type="component" value="Unassembled WGS sequence"/>
</dbReference>
<proteinExistence type="predicted"/>
<feature type="region of interest" description="Disordered" evidence="1">
    <location>
        <begin position="1"/>
        <end position="101"/>
    </location>
</feature>
<dbReference type="EMBL" id="LEKV01001948">
    <property type="protein sequence ID" value="KVI04647.1"/>
    <property type="molecule type" value="Genomic_DNA"/>
</dbReference>
<feature type="compositionally biased region" description="Low complexity" evidence="1">
    <location>
        <begin position="89"/>
        <end position="98"/>
    </location>
</feature>
<name>A0A103Y8U7_CYNCS</name>
<sequence length="158" mass="16061">MHESCSANLVQHRLDGGGGDDTGGMKGGGVDEGGNEGGGDEVGGDEGGGDVVGGDEGGGDVVGGDEGGGDVVGGDEGGGDDFGGDGRFNSNGNGNWNNGKHDCRSDTMQVVAVVTSDPANIITKTAAHTAMYLVGLIFHQLRRMQREILMVWEELHFL</sequence>
<dbReference type="Gramene" id="KVI04647">
    <property type="protein sequence ID" value="KVI04647"/>
    <property type="gene ID" value="Ccrd_017035"/>
</dbReference>
<evidence type="ECO:0000313" key="3">
    <source>
        <dbReference type="Proteomes" id="UP000243975"/>
    </source>
</evidence>
<organism evidence="2 3">
    <name type="scientific">Cynara cardunculus var. scolymus</name>
    <name type="common">Globe artichoke</name>
    <name type="synonym">Cynara scolymus</name>
    <dbReference type="NCBI Taxonomy" id="59895"/>
    <lineage>
        <taxon>Eukaryota</taxon>
        <taxon>Viridiplantae</taxon>
        <taxon>Streptophyta</taxon>
        <taxon>Embryophyta</taxon>
        <taxon>Tracheophyta</taxon>
        <taxon>Spermatophyta</taxon>
        <taxon>Magnoliopsida</taxon>
        <taxon>eudicotyledons</taxon>
        <taxon>Gunneridae</taxon>
        <taxon>Pentapetalae</taxon>
        <taxon>asterids</taxon>
        <taxon>campanulids</taxon>
        <taxon>Asterales</taxon>
        <taxon>Asteraceae</taxon>
        <taxon>Carduoideae</taxon>
        <taxon>Cardueae</taxon>
        <taxon>Carduinae</taxon>
        <taxon>Cynara</taxon>
    </lineage>
</organism>
<dbReference type="AlphaFoldDB" id="A0A103Y8U7"/>
<reference evidence="2 3" key="1">
    <citation type="journal article" date="2016" name="Sci. Rep.">
        <title>The genome sequence of the outbreeding globe artichoke constructed de novo incorporating a phase-aware low-pass sequencing strategy of F1 progeny.</title>
        <authorList>
            <person name="Scaglione D."/>
            <person name="Reyes-Chin-Wo S."/>
            <person name="Acquadro A."/>
            <person name="Froenicke L."/>
            <person name="Portis E."/>
            <person name="Beitel C."/>
            <person name="Tirone M."/>
            <person name="Mauro R."/>
            <person name="Lo Monaco A."/>
            <person name="Mauromicale G."/>
            <person name="Faccioli P."/>
            <person name="Cattivelli L."/>
            <person name="Rieseberg L."/>
            <person name="Michelmore R."/>
            <person name="Lanteri S."/>
        </authorList>
    </citation>
    <scope>NUCLEOTIDE SEQUENCE [LARGE SCALE GENOMIC DNA]</scope>
    <source>
        <strain evidence="2">2C</strain>
    </source>
</reference>